<evidence type="ECO:0000313" key="3">
    <source>
        <dbReference type="Proteomes" id="UP001236795"/>
    </source>
</evidence>
<evidence type="ECO:0000313" key="2">
    <source>
        <dbReference type="EMBL" id="MDQ0488621.1"/>
    </source>
</evidence>
<gene>
    <name evidence="2" type="ORF">QO019_003488</name>
</gene>
<name>A0ABU0KJK9_9ACTN</name>
<dbReference type="EMBL" id="JAUSWC010000011">
    <property type="protein sequence ID" value="MDQ0488621.1"/>
    <property type="molecule type" value="Genomic_DNA"/>
</dbReference>
<comment type="caution">
    <text evidence="2">The sequence shown here is derived from an EMBL/GenBank/DDBJ whole genome shotgun (WGS) entry which is preliminary data.</text>
</comment>
<feature type="compositionally biased region" description="Polar residues" evidence="1">
    <location>
        <begin position="130"/>
        <end position="140"/>
    </location>
</feature>
<sequence>MTGELTDLYGPVAGAVLRQPPQPGRAVVGPGDQKAAFAGAERRRLHRARVRGPLGDGPGAGPPYADVPRSSNAATGEPSAGPAPSRAVTTWTSAAVARSRPKNHPASSVPYAASPRYGHTPPSAPWQRCAGSTVTTSRASSPPGGCGGPAEQPIG</sequence>
<organism evidence="2 3">
    <name type="scientific">Streptomyces thermodiastaticus</name>
    <dbReference type="NCBI Taxonomy" id="44061"/>
    <lineage>
        <taxon>Bacteria</taxon>
        <taxon>Bacillati</taxon>
        <taxon>Actinomycetota</taxon>
        <taxon>Actinomycetes</taxon>
        <taxon>Kitasatosporales</taxon>
        <taxon>Streptomycetaceae</taxon>
        <taxon>Streptomyces</taxon>
    </lineage>
</organism>
<reference evidence="2 3" key="1">
    <citation type="submission" date="2023-07" db="EMBL/GenBank/DDBJ databases">
        <title>Genomic Encyclopedia of Type Strains, Phase IV (KMG-IV): sequencing the most valuable type-strain genomes for metagenomic binning, comparative biology and taxonomic classification.</title>
        <authorList>
            <person name="Goeker M."/>
        </authorList>
    </citation>
    <scope>NUCLEOTIDE SEQUENCE [LARGE SCALE GENOMIC DNA]</scope>
    <source>
        <strain evidence="2 3">DSM 40573</strain>
    </source>
</reference>
<protein>
    <submittedName>
        <fullName evidence="2">Uncharacterized protein</fullName>
    </submittedName>
</protein>
<accession>A0ABU0KJK9</accession>
<dbReference type="Proteomes" id="UP001236795">
    <property type="component" value="Unassembled WGS sequence"/>
</dbReference>
<keyword evidence="3" id="KW-1185">Reference proteome</keyword>
<evidence type="ECO:0000256" key="1">
    <source>
        <dbReference type="SAM" id="MobiDB-lite"/>
    </source>
</evidence>
<proteinExistence type="predicted"/>
<feature type="region of interest" description="Disordered" evidence="1">
    <location>
        <begin position="1"/>
        <end position="155"/>
    </location>
</feature>